<dbReference type="OrthoDB" id="4324442at2759"/>
<feature type="compositionally biased region" description="Basic and acidic residues" evidence="1">
    <location>
        <begin position="12"/>
        <end position="34"/>
    </location>
</feature>
<keyword evidence="3" id="KW-1185">Reference proteome</keyword>
<name>A0A9W9P9Z8_PENCI</name>
<dbReference type="EMBL" id="JAPQKT010000002">
    <property type="protein sequence ID" value="KAJ5240557.1"/>
    <property type="molecule type" value="Genomic_DNA"/>
</dbReference>
<dbReference type="AlphaFoldDB" id="A0A9W9P9Z8"/>
<protein>
    <submittedName>
        <fullName evidence="2">Uncharacterized protein</fullName>
    </submittedName>
</protein>
<dbReference type="RefSeq" id="XP_056503562.1">
    <property type="nucleotide sequence ID" value="XM_056641068.1"/>
</dbReference>
<sequence>MDQNGKHLSRSSKSDFDSFHKNPLKPDDDPDKPSLVDPCPSQQSVNRLPFLYSKTEELVWKWDQSKLCGQSINILLQSTLMPQDHPCNRPDRAREFVLIENGNVVVQPPAYLTRLKPEQYQVGLIHKDSLTDMKIILLGLPKWKKPSKVKESVLRLENYLARKSFPLFYDWSTEYWISDSVVIDPRSTDEIEMIDRGKRTAHSHDAKYICIGLPATTMGPLFNTLVSSWNASPACFEYAIGFIWVYALIDPRNFYIELDTALDPACDPVSSMLRQMKGGSWVAVTKLSLQLEGSSRMKHSILVQVLEVSQARATSTHKPITHR</sequence>
<reference evidence="2" key="1">
    <citation type="submission" date="2022-11" db="EMBL/GenBank/DDBJ databases">
        <authorList>
            <person name="Petersen C."/>
        </authorList>
    </citation>
    <scope>NUCLEOTIDE SEQUENCE</scope>
    <source>
        <strain evidence="2">IBT 23319</strain>
    </source>
</reference>
<evidence type="ECO:0000256" key="1">
    <source>
        <dbReference type="SAM" id="MobiDB-lite"/>
    </source>
</evidence>
<dbReference type="GeneID" id="81380235"/>
<feature type="region of interest" description="Disordered" evidence="1">
    <location>
        <begin position="1"/>
        <end position="41"/>
    </location>
</feature>
<reference evidence="2" key="2">
    <citation type="journal article" date="2023" name="IMA Fungus">
        <title>Comparative genomic study of the Penicillium genus elucidates a diverse pangenome and 15 lateral gene transfer events.</title>
        <authorList>
            <person name="Petersen C."/>
            <person name="Sorensen T."/>
            <person name="Nielsen M.R."/>
            <person name="Sondergaard T.E."/>
            <person name="Sorensen J.L."/>
            <person name="Fitzpatrick D.A."/>
            <person name="Frisvad J.C."/>
            <person name="Nielsen K.L."/>
        </authorList>
    </citation>
    <scope>NUCLEOTIDE SEQUENCE</scope>
    <source>
        <strain evidence="2">IBT 23319</strain>
    </source>
</reference>
<comment type="caution">
    <text evidence="2">The sequence shown here is derived from an EMBL/GenBank/DDBJ whole genome shotgun (WGS) entry which is preliminary data.</text>
</comment>
<dbReference type="Proteomes" id="UP001147733">
    <property type="component" value="Unassembled WGS sequence"/>
</dbReference>
<proteinExistence type="predicted"/>
<gene>
    <name evidence="2" type="ORF">N7469_002148</name>
</gene>
<organism evidence="2 3">
    <name type="scientific">Penicillium citrinum</name>
    <dbReference type="NCBI Taxonomy" id="5077"/>
    <lineage>
        <taxon>Eukaryota</taxon>
        <taxon>Fungi</taxon>
        <taxon>Dikarya</taxon>
        <taxon>Ascomycota</taxon>
        <taxon>Pezizomycotina</taxon>
        <taxon>Eurotiomycetes</taxon>
        <taxon>Eurotiomycetidae</taxon>
        <taxon>Eurotiales</taxon>
        <taxon>Aspergillaceae</taxon>
        <taxon>Penicillium</taxon>
    </lineage>
</organism>
<accession>A0A9W9P9Z8</accession>
<evidence type="ECO:0000313" key="2">
    <source>
        <dbReference type="EMBL" id="KAJ5240557.1"/>
    </source>
</evidence>
<evidence type="ECO:0000313" key="3">
    <source>
        <dbReference type="Proteomes" id="UP001147733"/>
    </source>
</evidence>